<comment type="caution">
    <text evidence="1">The sequence shown here is derived from an EMBL/GenBank/DDBJ whole genome shotgun (WGS) entry which is preliminary data.</text>
</comment>
<reference evidence="1" key="1">
    <citation type="submission" date="2024-12" db="EMBL/GenBank/DDBJ databases">
        <authorList>
            <person name="Wu N."/>
        </authorList>
    </citation>
    <scope>NUCLEOTIDE SEQUENCE</scope>
    <source>
        <strain evidence="1">P15</strain>
    </source>
</reference>
<accession>A0ACC7NXL2</accession>
<gene>
    <name evidence="1" type="ORF">ACI1P1_13145</name>
</gene>
<evidence type="ECO:0000313" key="1">
    <source>
        <dbReference type="EMBL" id="MFM9329235.1"/>
    </source>
</evidence>
<evidence type="ECO:0000313" key="2">
    <source>
        <dbReference type="Proteomes" id="UP001631969"/>
    </source>
</evidence>
<proteinExistence type="predicted"/>
<organism evidence="1 2">
    <name type="scientific">Paenibacillus mesotrionivorans</name>
    <dbReference type="NCBI Taxonomy" id="3160968"/>
    <lineage>
        <taxon>Bacteria</taxon>
        <taxon>Bacillati</taxon>
        <taxon>Bacillota</taxon>
        <taxon>Bacilli</taxon>
        <taxon>Bacillales</taxon>
        <taxon>Paenibacillaceae</taxon>
        <taxon>Paenibacillus</taxon>
    </lineage>
</organism>
<dbReference type="Proteomes" id="UP001631969">
    <property type="component" value="Unassembled WGS sequence"/>
</dbReference>
<protein>
    <submittedName>
        <fullName evidence="1">Helix-turn-helix domain-containing protein</fullName>
    </submittedName>
</protein>
<dbReference type="EMBL" id="JBJURJ010000007">
    <property type="protein sequence ID" value="MFM9329235.1"/>
    <property type="molecule type" value="Genomic_DNA"/>
</dbReference>
<name>A0ACC7NXL2_9BACL</name>
<sequence length="772" mass="88104">MYVNLLQTLRSRKYLQRILLGFMLVVMLLIAASALLYLNAQSKVSSMEHDADRKLLTQIKYNIENMNQIVKDLAVSTFNDEDFIALKSGDDFEQSILKLDKLTRLVSQSPYLHSIVFYNAVQGRFFSTVNHTMSTDVMNQSFREYMKSHDPLPKLQLTPMELGGGEGVDVFSLFVYDGPTLNAVNGNLLIVNIKPTWMLDNVKALNALAERQNDVIFVTDNQGRVLISNDLMKPDQMDIKNELIPQIAASGKELDYFTYSHDGKKYRVTYLTRGLNDWQIISLQDYDAVLTNVRQIRWTAAIVTASVVLLTVLISIYFSIKLYRPIGHLMTLVRRNDGRGGDLHRDELSLIASSYSQMTDKLKELQQDQAAQQNIAKVYRLRNLIAGSTGVPEQDLAHDRAQYGLDIPVTGGMIVALARIDNLQEVQARTPEATMSLLYFAICNIGQELIRGSYSCEAVDMKNGHVVFIIGHAGGIGHEELRTILRELQDTVRHYYHITVTMSVSPVFSSYRDITAMCGQALRYADYRMILGKEALIEPSLVQPNEECSQFHIPPELDRQLIEGLKSGDWERINGGMDKWLELVRTFSFENMFSAMLHMFVTLGNTINEMNQNNLQAASVNLQEINRRILEKETLEEVKEVFLDLVRQALDKRNSGREEKARLVAETIREIVARQYADPDLNVQKIADMLRMSHVYLGQVFKEQEGITVVDCINETRLAQARLYLEQQQMTVAEIMEKVGFSNESYFYRLFKRRYGTTPKEYRLKAAINRNA</sequence>
<keyword evidence="2" id="KW-1185">Reference proteome</keyword>